<sequence>MMFLLPTILLSSAVLAVPHGHQHRHINITPDLNKLVDDVVDTVGDVVDDVVALARMSSAEVEAIYKTCWNGNIPWPSRMPSADVPPRQLNLFSKPAATPNQLTINNYCSYPINYMHWDGSATPVKGVLDAGATLNSGLTGTVFKASKKADMSNELLVEYSVTGGMLWYNLSLITCIKGEDLSACAGHEGGLQLGNTESKSFQCAANSWCDDQAYIYQENLCKKENPVSQCNPSLGLTMEFCAGAKPQ</sequence>
<evidence type="ECO:0000313" key="2">
    <source>
        <dbReference type="EMBL" id="CBX96722.1"/>
    </source>
</evidence>
<dbReference type="InParanoid" id="E4ZZC7"/>
<dbReference type="eggNOG" id="ENOG502T4S9">
    <property type="taxonomic scope" value="Eukaryota"/>
</dbReference>
<keyword evidence="1" id="KW-0732">Signal</keyword>
<name>E4ZZC7_LEPMJ</name>
<gene>
    <name evidence="2" type="ORF">LEMA_P109870.1</name>
</gene>
<dbReference type="OrthoDB" id="5144514at2759"/>
<protein>
    <submittedName>
        <fullName evidence="2">Uncharacterized protein</fullName>
    </submittedName>
</protein>
<dbReference type="EMBL" id="FP929129">
    <property type="protein sequence ID" value="CBX96722.1"/>
    <property type="molecule type" value="Genomic_DNA"/>
</dbReference>
<organism evidence="3">
    <name type="scientific">Leptosphaeria maculans (strain JN3 / isolate v23.1.3 / race Av1-4-5-6-7-8)</name>
    <name type="common">Blackleg fungus</name>
    <name type="synonym">Phoma lingam</name>
    <dbReference type="NCBI Taxonomy" id="985895"/>
    <lineage>
        <taxon>Eukaryota</taxon>
        <taxon>Fungi</taxon>
        <taxon>Dikarya</taxon>
        <taxon>Ascomycota</taxon>
        <taxon>Pezizomycotina</taxon>
        <taxon>Dothideomycetes</taxon>
        <taxon>Pleosporomycetidae</taxon>
        <taxon>Pleosporales</taxon>
        <taxon>Pleosporineae</taxon>
        <taxon>Leptosphaeriaceae</taxon>
        <taxon>Plenodomus</taxon>
        <taxon>Plenodomus lingam/Leptosphaeria maculans species complex</taxon>
    </lineage>
</organism>
<dbReference type="VEuPathDB" id="FungiDB:LEMA_P109870.1"/>
<dbReference type="GeneID" id="13290189"/>
<dbReference type="OMA" id="WCDDQAY"/>
<dbReference type="AlphaFoldDB" id="E4ZZC7"/>
<dbReference type="HOGENOM" id="CLU_1185382_0_0_1"/>
<dbReference type="Proteomes" id="UP000002668">
    <property type="component" value="Genome"/>
</dbReference>
<reference evidence="3" key="1">
    <citation type="journal article" date="2011" name="Nat. Commun.">
        <title>Effector diversification within compartments of the Leptosphaeria maculans genome affected by Repeat-Induced Point mutations.</title>
        <authorList>
            <person name="Rouxel T."/>
            <person name="Grandaubert J."/>
            <person name="Hane J.K."/>
            <person name="Hoede C."/>
            <person name="van de Wouw A.P."/>
            <person name="Couloux A."/>
            <person name="Dominguez V."/>
            <person name="Anthouard V."/>
            <person name="Bally P."/>
            <person name="Bourras S."/>
            <person name="Cozijnsen A.J."/>
            <person name="Ciuffetti L.M."/>
            <person name="Degrave A."/>
            <person name="Dilmaghani A."/>
            <person name="Duret L."/>
            <person name="Fudal I."/>
            <person name="Goodwin S.B."/>
            <person name="Gout L."/>
            <person name="Glaser N."/>
            <person name="Linglin J."/>
            <person name="Kema G.H.J."/>
            <person name="Lapalu N."/>
            <person name="Lawrence C.B."/>
            <person name="May K."/>
            <person name="Meyer M."/>
            <person name="Ollivier B."/>
            <person name="Poulain J."/>
            <person name="Schoch C.L."/>
            <person name="Simon A."/>
            <person name="Spatafora J.W."/>
            <person name="Stachowiak A."/>
            <person name="Turgeon B.G."/>
            <person name="Tyler B.M."/>
            <person name="Vincent D."/>
            <person name="Weissenbach J."/>
            <person name="Amselem J."/>
            <person name="Quesneville H."/>
            <person name="Oliver R.P."/>
            <person name="Wincker P."/>
            <person name="Balesdent M.-H."/>
            <person name="Howlett B.J."/>
        </authorList>
    </citation>
    <scope>NUCLEOTIDE SEQUENCE [LARGE SCALE GENOMIC DNA]</scope>
    <source>
        <strain evidence="3">JN3 / isolate v23.1.3 / race Av1-4-5-6-7-8</strain>
    </source>
</reference>
<evidence type="ECO:0000313" key="3">
    <source>
        <dbReference type="Proteomes" id="UP000002668"/>
    </source>
</evidence>
<feature type="signal peptide" evidence="1">
    <location>
        <begin position="1"/>
        <end position="16"/>
    </location>
</feature>
<feature type="chain" id="PRO_5003194682" evidence="1">
    <location>
        <begin position="17"/>
        <end position="247"/>
    </location>
</feature>
<proteinExistence type="predicted"/>
<accession>E4ZZC7</accession>
<keyword evidence="3" id="KW-1185">Reference proteome</keyword>
<evidence type="ECO:0000256" key="1">
    <source>
        <dbReference type="SAM" id="SignalP"/>
    </source>
</evidence>